<reference evidence="7" key="2">
    <citation type="submission" date="2016-01" db="EMBL/GenBank/DDBJ databases">
        <title>Six Aerococcus type strain genome sequencing and assembly using PacBio and Illumina Hiseq.</title>
        <authorList>
            <person name="Carkaci D."/>
            <person name="Dargis R."/>
            <person name="Nielsen X.C."/>
            <person name="Skovgaard O."/>
            <person name="Fuursted K."/>
            <person name="Christensen J.J."/>
        </authorList>
    </citation>
    <scope>NUCLEOTIDE SEQUENCE [LARGE SCALE GENOMIC DNA]</scope>
    <source>
        <strain evidence="7">CCUG42038B</strain>
    </source>
</reference>
<dbReference type="NCBIfam" id="TIGR00071">
    <property type="entry name" value="hisT_truA"/>
    <property type="match status" value="1"/>
</dbReference>
<organism evidence="6 7">
    <name type="scientific">Aerococcus urinaehominis</name>
    <dbReference type="NCBI Taxonomy" id="128944"/>
    <lineage>
        <taxon>Bacteria</taxon>
        <taxon>Bacillati</taxon>
        <taxon>Bacillota</taxon>
        <taxon>Bacilli</taxon>
        <taxon>Lactobacillales</taxon>
        <taxon>Aerococcaceae</taxon>
        <taxon>Aerococcus</taxon>
    </lineage>
</organism>
<dbReference type="GO" id="GO:0031119">
    <property type="term" value="P:tRNA pseudouridine synthesis"/>
    <property type="evidence" value="ECO:0007669"/>
    <property type="project" value="UniProtKB-UniRule"/>
</dbReference>
<comment type="caution">
    <text evidence="4">Lacks conserved residue(s) required for the propagation of feature annotation.</text>
</comment>
<dbReference type="InterPro" id="IPR020094">
    <property type="entry name" value="TruA/RsuA/RluB/E/F_N"/>
</dbReference>
<dbReference type="Pfam" id="PF01416">
    <property type="entry name" value="PseudoU_synth_1"/>
    <property type="match status" value="2"/>
</dbReference>
<dbReference type="Proteomes" id="UP000062260">
    <property type="component" value="Chromosome"/>
</dbReference>
<keyword evidence="7" id="KW-1185">Reference proteome</keyword>
<dbReference type="Gene3D" id="3.30.70.660">
    <property type="entry name" value="Pseudouridine synthase I, catalytic domain, C-terminal subdomain"/>
    <property type="match status" value="1"/>
</dbReference>
<dbReference type="OrthoDB" id="9811823at2"/>
<feature type="binding site" evidence="4">
    <location>
        <position position="110"/>
    </location>
    <ligand>
        <name>substrate</name>
    </ligand>
</feature>
<dbReference type="KEGG" id="auh:AWM75_03480"/>
<dbReference type="SUPFAM" id="SSF55120">
    <property type="entry name" value="Pseudouridine synthase"/>
    <property type="match status" value="1"/>
</dbReference>
<evidence type="ECO:0000256" key="4">
    <source>
        <dbReference type="HAMAP-Rule" id="MF_00171"/>
    </source>
</evidence>
<name>A0A0X8FKS1_9LACT</name>
<comment type="catalytic activity">
    <reaction evidence="4 5">
        <text>uridine(38/39/40) in tRNA = pseudouridine(38/39/40) in tRNA</text>
        <dbReference type="Rhea" id="RHEA:22376"/>
        <dbReference type="Rhea" id="RHEA-COMP:10085"/>
        <dbReference type="Rhea" id="RHEA-COMP:10087"/>
        <dbReference type="ChEBI" id="CHEBI:65314"/>
        <dbReference type="ChEBI" id="CHEBI:65315"/>
        <dbReference type="EC" id="5.4.99.12"/>
    </reaction>
</comment>
<reference evidence="6 7" key="1">
    <citation type="journal article" date="2016" name="Genome Announc.">
        <title>Complete Genome Sequences of Aerococcus christensenii CCUG 28831T, Aerococcus sanguinicola CCUG 43001T, Aerococcus urinae CCUG 36881T, Aerococcus urinaeequi CCUG 28094T, Aerococcus urinaehominis CCUG 42038 BT, and Aerococcus viridans CCUG 4311T.</title>
        <authorList>
            <person name="Carkaci D."/>
            <person name="Dargis R."/>
            <person name="Nielsen X.C."/>
            <person name="Skovgaard O."/>
            <person name="Fuursted K."/>
            <person name="Christensen J.J."/>
        </authorList>
    </citation>
    <scope>NUCLEOTIDE SEQUENCE [LARGE SCALE GENOMIC DNA]</scope>
    <source>
        <strain evidence="6 7">CCUG42038B</strain>
    </source>
</reference>
<dbReference type="InterPro" id="IPR001406">
    <property type="entry name" value="PsdUridine_synth_TruA"/>
</dbReference>
<dbReference type="GO" id="GO:0003723">
    <property type="term" value="F:RNA binding"/>
    <property type="evidence" value="ECO:0007669"/>
    <property type="project" value="InterPro"/>
</dbReference>
<dbReference type="CDD" id="cd02570">
    <property type="entry name" value="PseudoU_synth_EcTruA"/>
    <property type="match status" value="1"/>
</dbReference>
<evidence type="ECO:0000256" key="1">
    <source>
        <dbReference type="ARBA" id="ARBA00009375"/>
    </source>
</evidence>
<comment type="subunit">
    <text evidence="4">Homodimer.</text>
</comment>
<dbReference type="InterPro" id="IPR020095">
    <property type="entry name" value="PsdUridine_synth_TruA_C"/>
</dbReference>
<dbReference type="Gene3D" id="3.30.70.580">
    <property type="entry name" value="Pseudouridine synthase I, catalytic domain, N-terminal subdomain"/>
    <property type="match status" value="1"/>
</dbReference>
<dbReference type="RefSeq" id="WP_067978264.1">
    <property type="nucleotide sequence ID" value="NZ_CP014163.1"/>
</dbReference>
<feature type="active site" description="Nucleophile" evidence="4">
    <location>
        <position position="52"/>
    </location>
</feature>
<evidence type="ECO:0000313" key="6">
    <source>
        <dbReference type="EMBL" id="AMB99120.1"/>
    </source>
</evidence>
<proteinExistence type="inferred from homology"/>
<gene>
    <name evidence="4" type="primary">truA</name>
    <name evidence="6" type="ORF">AWM75_03480</name>
</gene>
<dbReference type="EC" id="5.4.99.12" evidence="4"/>
<dbReference type="PIRSF" id="PIRSF001430">
    <property type="entry name" value="tRNA_psdUrid_synth"/>
    <property type="match status" value="1"/>
</dbReference>
<dbReference type="GO" id="GO:0160147">
    <property type="term" value="F:tRNA pseudouridine(38-40) synthase activity"/>
    <property type="evidence" value="ECO:0007669"/>
    <property type="project" value="UniProtKB-EC"/>
</dbReference>
<keyword evidence="2 4" id="KW-0819">tRNA processing</keyword>
<dbReference type="AlphaFoldDB" id="A0A0X8FKS1"/>
<evidence type="ECO:0000256" key="5">
    <source>
        <dbReference type="RuleBase" id="RU003792"/>
    </source>
</evidence>
<accession>A0A0X8FKS1</accession>
<dbReference type="PANTHER" id="PTHR11142">
    <property type="entry name" value="PSEUDOURIDYLATE SYNTHASE"/>
    <property type="match status" value="1"/>
</dbReference>
<sequence>MRYKITLEYDGTDYVGFQIQPNGPSIQAELERALKLMTKGQEITVYGSGRTDSGVHALGQVIHIDYPAAIEPDSLLRALNSITSQAIRILEVLPVEDIFHARFHAKDKTYLYRVSLDHFMSPFKTRYALHHPYPTDISRIQEALQAIKGKHDFTSFCSTKTDKVNLVRTIYRAEASYQPVENEIHFIFQGDGFLYNMVRILVGTCLQIGDGLKPVDELERLLAVKDRNQAGPTAGAQGLFLQSVGYLSFEQRAAWTQAWLDGKIKDQNQSIRDEK</sequence>
<dbReference type="FunFam" id="3.30.70.580:FF:000001">
    <property type="entry name" value="tRNA pseudouridine synthase A"/>
    <property type="match status" value="1"/>
</dbReference>
<dbReference type="STRING" id="128944.AWM75_03480"/>
<evidence type="ECO:0000256" key="2">
    <source>
        <dbReference type="ARBA" id="ARBA00022694"/>
    </source>
</evidence>
<dbReference type="InterPro" id="IPR020097">
    <property type="entry name" value="PsdUridine_synth_TruA_a/b_dom"/>
</dbReference>
<evidence type="ECO:0000256" key="3">
    <source>
        <dbReference type="ARBA" id="ARBA00023235"/>
    </source>
</evidence>
<comment type="similarity">
    <text evidence="1 4 5">Belongs to the tRNA pseudouridine synthase TruA family.</text>
</comment>
<keyword evidence="3 4" id="KW-0413">Isomerase</keyword>
<evidence type="ECO:0000313" key="7">
    <source>
        <dbReference type="Proteomes" id="UP000062260"/>
    </source>
</evidence>
<dbReference type="HAMAP" id="MF_00171">
    <property type="entry name" value="TruA"/>
    <property type="match status" value="1"/>
</dbReference>
<dbReference type="PANTHER" id="PTHR11142:SF0">
    <property type="entry name" value="TRNA PSEUDOURIDINE SYNTHASE-LIKE 1"/>
    <property type="match status" value="1"/>
</dbReference>
<dbReference type="InterPro" id="IPR020103">
    <property type="entry name" value="PsdUridine_synth_cat_dom_sf"/>
</dbReference>
<protein>
    <recommendedName>
        <fullName evidence="4">tRNA pseudouridine synthase A</fullName>
        <ecNumber evidence="4">5.4.99.12</ecNumber>
    </recommendedName>
    <alternativeName>
        <fullName evidence="4">tRNA pseudouridine(38-40) synthase</fullName>
    </alternativeName>
    <alternativeName>
        <fullName evidence="4">tRNA pseudouridylate synthase I</fullName>
    </alternativeName>
    <alternativeName>
        <fullName evidence="4">tRNA-uridine isomerase I</fullName>
    </alternativeName>
</protein>
<dbReference type="EMBL" id="CP014163">
    <property type="protein sequence ID" value="AMB99120.1"/>
    <property type="molecule type" value="Genomic_DNA"/>
</dbReference>
<comment type="function">
    <text evidence="4">Formation of pseudouridine at positions 38, 39 and 40 in the anticodon stem and loop of transfer RNAs.</text>
</comment>